<dbReference type="AlphaFoldDB" id="A0A7Z0SDC6"/>
<dbReference type="Proteomes" id="UP000537890">
    <property type="component" value="Unassembled WGS sequence"/>
</dbReference>
<proteinExistence type="predicted"/>
<organism evidence="1 2">
    <name type="scientific">Candidatus Methanofishera endochildressiae</name>
    <dbReference type="NCBI Taxonomy" id="2738884"/>
    <lineage>
        <taxon>Bacteria</taxon>
        <taxon>Pseudomonadati</taxon>
        <taxon>Pseudomonadota</taxon>
        <taxon>Gammaproteobacteria</taxon>
        <taxon>Candidatus Methanofishera</taxon>
    </lineage>
</organism>
<gene>
    <name evidence="1" type="ORF">H0A75_03430</name>
</gene>
<reference evidence="1 2" key="1">
    <citation type="submission" date="2020-05" db="EMBL/GenBank/DDBJ databases">
        <title>Horizontal transmission and recombination maintain forever young bacterial symbiont genomes.</title>
        <authorList>
            <person name="Russell S.L."/>
            <person name="Pepper-Tunick E."/>
            <person name="Svedberg J."/>
            <person name="Byrne A."/>
            <person name="Ruelas Castillo J."/>
            <person name="Vollmers C."/>
            <person name="Beinart R.A."/>
            <person name="Corbett-Detig R."/>
        </authorList>
    </citation>
    <scope>NUCLEOTIDE SEQUENCE [LARGE SCALE GENOMIC DNA]</scope>
    <source>
        <strain evidence="1">4727-3</strain>
    </source>
</reference>
<protein>
    <submittedName>
        <fullName evidence="1">Uncharacterized protein</fullName>
    </submittedName>
</protein>
<accession>A0A7Z0SDC6</accession>
<sequence length="147" mass="16678">MPDKKGGSRVHISQETIIKALKSTSFNQTAAAKVLEKSRTWFTDKLREDGQLREMYDDARELVLDGNFNAIKFVLSTRGRSRGYGTDVEVTSDTPKPFVKITSSMSVEESAQIYRDFINEMKCPVELGSGYSVRCTKQLEQHQYTIL</sequence>
<dbReference type="Gene3D" id="1.10.10.60">
    <property type="entry name" value="Homeodomain-like"/>
    <property type="match status" value="1"/>
</dbReference>
<comment type="caution">
    <text evidence="1">The sequence shown here is derived from an EMBL/GenBank/DDBJ whole genome shotgun (WGS) entry which is preliminary data.</text>
</comment>
<dbReference type="EMBL" id="JACCHS010000043">
    <property type="protein sequence ID" value="NYT46821.1"/>
    <property type="molecule type" value="Genomic_DNA"/>
</dbReference>
<name>A0A7Z0SDC6_9GAMM</name>
<evidence type="ECO:0000313" key="2">
    <source>
        <dbReference type="Proteomes" id="UP000537890"/>
    </source>
</evidence>
<evidence type="ECO:0000313" key="1">
    <source>
        <dbReference type="EMBL" id="NYT46821.1"/>
    </source>
</evidence>